<keyword evidence="1" id="KW-0812">Transmembrane</keyword>
<feature type="transmembrane region" description="Helical" evidence="1">
    <location>
        <begin position="87"/>
        <end position="109"/>
    </location>
</feature>
<dbReference type="GO" id="GO:0016301">
    <property type="term" value="F:kinase activity"/>
    <property type="evidence" value="ECO:0007669"/>
    <property type="project" value="UniProtKB-KW"/>
</dbReference>
<protein>
    <submittedName>
        <fullName evidence="2">LRR receptor-like serine/threonine-protein kinase ERL1</fullName>
    </submittedName>
</protein>
<dbReference type="EMBL" id="JAQIZT010000007">
    <property type="protein sequence ID" value="KAJ6990578.1"/>
    <property type="molecule type" value="Genomic_DNA"/>
</dbReference>
<sequence>MYLAKKAYKDLCYSTISIETGMSGIATLQKAYESGNYDPDFEGNTLIGQILGEIGNWASLYHLDFSDNLLCGDIPFSLSKLKQLDAFFIHCASVEIFVIFMAARILSYYEKSIAWFSIRSWAAMKIPDRDLCSWNV</sequence>
<proteinExistence type="predicted"/>
<comment type="caution">
    <text evidence="2">The sequence shown here is derived from an EMBL/GenBank/DDBJ whole genome shotgun (WGS) entry which is preliminary data.</text>
</comment>
<gene>
    <name evidence="2" type="ORF">NC653_018978</name>
</gene>
<keyword evidence="2" id="KW-0808">Transferase</keyword>
<keyword evidence="1" id="KW-1133">Transmembrane helix</keyword>
<name>A0AAD6QHQ4_9ROSI</name>
<evidence type="ECO:0000313" key="2">
    <source>
        <dbReference type="EMBL" id="KAJ6990578.1"/>
    </source>
</evidence>
<keyword evidence="2" id="KW-0675">Receptor</keyword>
<evidence type="ECO:0000313" key="3">
    <source>
        <dbReference type="Proteomes" id="UP001164929"/>
    </source>
</evidence>
<keyword evidence="2" id="KW-0418">Kinase</keyword>
<dbReference type="Proteomes" id="UP001164929">
    <property type="component" value="Chromosome 7"/>
</dbReference>
<evidence type="ECO:0000256" key="1">
    <source>
        <dbReference type="SAM" id="Phobius"/>
    </source>
</evidence>
<keyword evidence="1" id="KW-0472">Membrane</keyword>
<dbReference type="Gene3D" id="3.80.10.10">
    <property type="entry name" value="Ribonuclease Inhibitor"/>
    <property type="match status" value="1"/>
</dbReference>
<accession>A0AAD6QHQ4</accession>
<dbReference type="SUPFAM" id="SSF52058">
    <property type="entry name" value="L domain-like"/>
    <property type="match status" value="1"/>
</dbReference>
<reference evidence="2" key="1">
    <citation type="journal article" date="2023" name="Mol. Ecol. Resour.">
        <title>Chromosome-level genome assembly of a triploid poplar Populus alba 'Berolinensis'.</title>
        <authorList>
            <person name="Chen S."/>
            <person name="Yu Y."/>
            <person name="Wang X."/>
            <person name="Wang S."/>
            <person name="Zhang T."/>
            <person name="Zhou Y."/>
            <person name="He R."/>
            <person name="Meng N."/>
            <person name="Wang Y."/>
            <person name="Liu W."/>
            <person name="Liu Z."/>
            <person name="Liu J."/>
            <person name="Guo Q."/>
            <person name="Huang H."/>
            <person name="Sederoff R.R."/>
            <person name="Wang G."/>
            <person name="Qu G."/>
            <person name="Chen S."/>
        </authorList>
    </citation>
    <scope>NUCLEOTIDE SEQUENCE</scope>
    <source>
        <strain evidence="2">SC-2020</strain>
    </source>
</reference>
<dbReference type="AlphaFoldDB" id="A0AAD6QHQ4"/>
<organism evidence="2 3">
    <name type="scientific">Populus alba x Populus x berolinensis</name>
    <dbReference type="NCBI Taxonomy" id="444605"/>
    <lineage>
        <taxon>Eukaryota</taxon>
        <taxon>Viridiplantae</taxon>
        <taxon>Streptophyta</taxon>
        <taxon>Embryophyta</taxon>
        <taxon>Tracheophyta</taxon>
        <taxon>Spermatophyta</taxon>
        <taxon>Magnoliopsida</taxon>
        <taxon>eudicotyledons</taxon>
        <taxon>Gunneridae</taxon>
        <taxon>Pentapetalae</taxon>
        <taxon>rosids</taxon>
        <taxon>fabids</taxon>
        <taxon>Malpighiales</taxon>
        <taxon>Salicaceae</taxon>
        <taxon>Saliceae</taxon>
        <taxon>Populus</taxon>
    </lineage>
</organism>
<dbReference type="InterPro" id="IPR032675">
    <property type="entry name" value="LRR_dom_sf"/>
</dbReference>
<keyword evidence="3" id="KW-1185">Reference proteome</keyword>